<sequence>MIKRIVLISVMSIAIILYLLYLNRKPVDIIAVHSNDTVVDILVRDLPLSSKASIEWWTRNRLNILSKNNIKPAEQGGPEYFVFFKFDGKYKELEDKDRLCFDDIPSPQNCIDKHRLMSVSPNREKNTIYRFSHSAFIQSVDGKLSEFEEKK</sequence>
<evidence type="ECO:0000313" key="3">
    <source>
        <dbReference type="Proteomes" id="UP000219271"/>
    </source>
</evidence>
<gene>
    <name evidence="2" type="ORF">SAMN06273570_2127</name>
</gene>
<evidence type="ECO:0000313" key="2">
    <source>
        <dbReference type="EMBL" id="SOD37757.1"/>
    </source>
</evidence>
<proteinExistence type="predicted"/>
<dbReference type="RefSeq" id="WP_097095769.1">
    <property type="nucleotide sequence ID" value="NZ_OCMY01000001.1"/>
</dbReference>
<dbReference type="Proteomes" id="UP000219271">
    <property type="component" value="Unassembled WGS sequence"/>
</dbReference>
<keyword evidence="1" id="KW-1133">Transmembrane helix</keyword>
<dbReference type="InterPro" id="IPR010351">
    <property type="entry name" value="DUF943"/>
</dbReference>
<keyword evidence="1" id="KW-0812">Transmembrane</keyword>
<reference evidence="3" key="1">
    <citation type="submission" date="2017-09" db="EMBL/GenBank/DDBJ databases">
        <authorList>
            <person name="Varghese N."/>
            <person name="Submissions S."/>
        </authorList>
    </citation>
    <scope>NUCLEOTIDE SEQUENCE [LARGE SCALE GENOMIC DNA]</scope>
    <source>
        <strain evidence="3">JKS000234</strain>
    </source>
</reference>
<dbReference type="Pfam" id="PF06092">
    <property type="entry name" value="DUF943"/>
    <property type="match status" value="1"/>
</dbReference>
<keyword evidence="1" id="KW-0472">Membrane</keyword>
<accession>A0A286BUC3</accession>
<organism evidence="2 3">
    <name type="scientific">Candidatus Pantoea floridensis</name>
    <dbReference type="NCBI Taxonomy" id="1938870"/>
    <lineage>
        <taxon>Bacteria</taxon>
        <taxon>Pseudomonadati</taxon>
        <taxon>Pseudomonadota</taxon>
        <taxon>Gammaproteobacteria</taxon>
        <taxon>Enterobacterales</taxon>
        <taxon>Erwiniaceae</taxon>
        <taxon>Pantoea</taxon>
    </lineage>
</organism>
<keyword evidence="3" id="KW-1185">Reference proteome</keyword>
<dbReference type="EMBL" id="OCMY01000001">
    <property type="protein sequence ID" value="SOD37757.1"/>
    <property type="molecule type" value="Genomic_DNA"/>
</dbReference>
<protein>
    <submittedName>
        <fullName evidence="2">Putative membrane protein</fullName>
    </submittedName>
</protein>
<name>A0A286BUC3_9GAMM</name>
<dbReference type="AlphaFoldDB" id="A0A286BUC3"/>
<evidence type="ECO:0000256" key="1">
    <source>
        <dbReference type="SAM" id="Phobius"/>
    </source>
</evidence>
<feature type="transmembrane region" description="Helical" evidence="1">
    <location>
        <begin position="5"/>
        <end position="22"/>
    </location>
</feature>
<dbReference type="OrthoDB" id="5873202at2"/>